<evidence type="ECO:0000256" key="4">
    <source>
        <dbReference type="SAM" id="MobiDB-lite"/>
    </source>
</evidence>
<name>A0A8J7WSL2_9ACTN</name>
<dbReference type="Gene3D" id="2.40.10.10">
    <property type="entry name" value="Trypsin-like serine proteases"/>
    <property type="match status" value="2"/>
</dbReference>
<keyword evidence="5" id="KW-0472">Membrane</keyword>
<keyword evidence="5" id="KW-1133">Transmembrane helix</keyword>
<dbReference type="PROSITE" id="PS50106">
    <property type="entry name" value="PDZ"/>
    <property type="match status" value="1"/>
</dbReference>
<dbReference type="SMART" id="SM00228">
    <property type="entry name" value="PDZ"/>
    <property type="match status" value="1"/>
</dbReference>
<proteinExistence type="inferred from homology"/>
<feature type="domain" description="PDZ" evidence="6">
    <location>
        <begin position="436"/>
        <end position="518"/>
    </location>
</feature>
<dbReference type="InterPro" id="IPR001940">
    <property type="entry name" value="Peptidase_S1C"/>
</dbReference>
<dbReference type="RefSeq" id="WP_211470654.1">
    <property type="nucleotide sequence ID" value="NZ_JAGSXH010000114.1"/>
</dbReference>
<dbReference type="InterPro" id="IPR051201">
    <property type="entry name" value="Chloro_Bact_Ser_Proteases"/>
</dbReference>
<feature type="compositionally biased region" description="Low complexity" evidence="4">
    <location>
        <begin position="36"/>
        <end position="69"/>
    </location>
</feature>
<dbReference type="Pfam" id="PF13180">
    <property type="entry name" value="PDZ_2"/>
    <property type="match status" value="1"/>
</dbReference>
<feature type="region of interest" description="Disordered" evidence="4">
    <location>
        <begin position="1"/>
        <end position="158"/>
    </location>
</feature>
<keyword evidence="8" id="KW-1185">Reference proteome</keyword>
<comment type="similarity">
    <text evidence="1">Belongs to the peptidase S1C family.</text>
</comment>
<dbReference type="GO" id="GO:0004252">
    <property type="term" value="F:serine-type endopeptidase activity"/>
    <property type="evidence" value="ECO:0007669"/>
    <property type="project" value="InterPro"/>
</dbReference>
<keyword evidence="5" id="KW-0812">Transmembrane</keyword>
<keyword evidence="3" id="KW-0378">Hydrolase</keyword>
<evidence type="ECO:0000313" key="8">
    <source>
        <dbReference type="Proteomes" id="UP000677913"/>
    </source>
</evidence>
<dbReference type="GO" id="GO:0006508">
    <property type="term" value="P:proteolysis"/>
    <property type="evidence" value="ECO:0007669"/>
    <property type="project" value="UniProtKB-KW"/>
</dbReference>
<evidence type="ECO:0000256" key="5">
    <source>
        <dbReference type="SAM" id="Phobius"/>
    </source>
</evidence>
<dbReference type="PANTHER" id="PTHR43343:SF3">
    <property type="entry name" value="PROTEASE DO-LIKE 8, CHLOROPLASTIC"/>
    <property type="match status" value="1"/>
</dbReference>
<organism evidence="7 8">
    <name type="scientific">Actinocrinis puniceicyclus</name>
    <dbReference type="NCBI Taxonomy" id="977794"/>
    <lineage>
        <taxon>Bacteria</taxon>
        <taxon>Bacillati</taxon>
        <taxon>Actinomycetota</taxon>
        <taxon>Actinomycetes</taxon>
        <taxon>Catenulisporales</taxon>
        <taxon>Actinospicaceae</taxon>
        <taxon>Actinocrinis</taxon>
    </lineage>
</organism>
<evidence type="ECO:0000259" key="6">
    <source>
        <dbReference type="PROSITE" id="PS50106"/>
    </source>
</evidence>
<dbReference type="PANTHER" id="PTHR43343">
    <property type="entry name" value="PEPTIDASE S12"/>
    <property type="match status" value="1"/>
</dbReference>
<dbReference type="SUPFAM" id="SSF50156">
    <property type="entry name" value="PDZ domain-like"/>
    <property type="match status" value="1"/>
</dbReference>
<dbReference type="EMBL" id="JAGSXH010000114">
    <property type="protein sequence ID" value="MBS2966005.1"/>
    <property type="molecule type" value="Genomic_DNA"/>
</dbReference>
<dbReference type="InterPro" id="IPR001478">
    <property type="entry name" value="PDZ"/>
</dbReference>
<dbReference type="InterPro" id="IPR043504">
    <property type="entry name" value="Peptidase_S1_PA_chymotrypsin"/>
</dbReference>
<reference evidence="7" key="1">
    <citation type="submission" date="2021-04" db="EMBL/GenBank/DDBJ databases">
        <title>Genome based classification of Actinospica acidithermotolerans sp. nov., an actinobacterium isolated from an Indonesian hot spring.</title>
        <authorList>
            <person name="Kusuma A.B."/>
            <person name="Putra K.E."/>
            <person name="Nafisah S."/>
            <person name="Loh J."/>
            <person name="Nouioui I."/>
            <person name="Goodfellow M."/>
        </authorList>
    </citation>
    <scope>NUCLEOTIDE SEQUENCE</scope>
    <source>
        <strain evidence="7">DSM 45618</strain>
    </source>
</reference>
<dbReference type="Gene3D" id="2.30.42.10">
    <property type="match status" value="1"/>
</dbReference>
<dbReference type="InterPro" id="IPR036034">
    <property type="entry name" value="PDZ_sf"/>
</dbReference>
<feature type="compositionally biased region" description="Low complexity" evidence="4">
    <location>
        <begin position="117"/>
        <end position="144"/>
    </location>
</feature>
<protein>
    <submittedName>
        <fullName evidence="7">Trypsin-like peptidase domain-containing protein</fullName>
    </submittedName>
</protein>
<dbReference type="InterPro" id="IPR009003">
    <property type="entry name" value="Peptidase_S1_PA"/>
</dbReference>
<feature type="transmembrane region" description="Helical" evidence="5">
    <location>
        <begin position="168"/>
        <end position="191"/>
    </location>
</feature>
<dbReference type="PRINTS" id="PR00834">
    <property type="entry name" value="PROTEASES2C"/>
</dbReference>
<gene>
    <name evidence="7" type="ORF">KGA66_23370</name>
</gene>
<evidence type="ECO:0000256" key="2">
    <source>
        <dbReference type="ARBA" id="ARBA00022670"/>
    </source>
</evidence>
<comment type="caution">
    <text evidence="7">The sequence shown here is derived from an EMBL/GenBank/DDBJ whole genome shotgun (WGS) entry which is preliminary data.</text>
</comment>
<accession>A0A8J7WSL2</accession>
<evidence type="ECO:0000313" key="7">
    <source>
        <dbReference type="EMBL" id="MBS2966005.1"/>
    </source>
</evidence>
<dbReference type="SUPFAM" id="SSF50494">
    <property type="entry name" value="Trypsin-like serine proteases"/>
    <property type="match status" value="1"/>
</dbReference>
<dbReference type="Proteomes" id="UP000677913">
    <property type="component" value="Unassembled WGS sequence"/>
</dbReference>
<evidence type="ECO:0000256" key="3">
    <source>
        <dbReference type="ARBA" id="ARBA00022801"/>
    </source>
</evidence>
<dbReference type="Pfam" id="PF13365">
    <property type="entry name" value="Trypsin_2"/>
    <property type="match status" value="1"/>
</dbReference>
<keyword evidence="2" id="KW-0645">Protease</keyword>
<sequence>MTETPDNRATHPVADAADSATGYTPPAADERTETGPASPESQPQHQSPSPYAHQAESAVPPATSQQAQPPLAPQPATPAQPAAAQSTEVINRPLESPAGSAPLPSTPVWGAPPQQPHPAAHGWGGPADPAATGGAPPNWAAPAPNGLPPYGSPESAVGGERRRPIAKLALVTAVLAGLIGGGLGAGITYAVTRDNSTTTTSLGGSTATGSSNGLNTGSANANQVTAAAAKILPSVVTISVTAADGTGDEGSGIIISSNGEILTNNHVVAAAATSGDSVSVTFGGGKITPAKIVGRDEASDLAVIQASGVSGLTAATLGDSSTLAIGQGVVAVGAPLGLSNTVTTGIISALNRPVTPSSGTGSPGSTNSVLDAIQTDASINPGNSGGPLVDLSGNVIGINSAIATASSGSLGGSQSGSIGLGFAIPVNQAKWIADELINKGKATHSLLGVSVTPPGPTATLAGAVVKTVSPAGAADKAGIKAGDVIVKVDDQQINSADALVAAIRSYKPGTTVTLAYVRNGQTGTAQVTLLPASS</sequence>
<dbReference type="AlphaFoldDB" id="A0A8J7WSL2"/>
<evidence type="ECO:0000256" key="1">
    <source>
        <dbReference type="ARBA" id="ARBA00010541"/>
    </source>
</evidence>